<dbReference type="AlphaFoldDB" id="A0AA35CIU3"/>
<evidence type="ECO:0000313" key="3">
    <source>
        <dbReference type="Proteomes" id="UP001163687"/>
    </source>
</evidence>
<proteinExistence type="predicted"/>
<dbReference type="KEGG" id="cmic:caldi_03490"/>
<name>A0AA35CIU3_9FIRM</name>
<dbReference type="PANTHER" id="PTHR43546:SF3">
    <property type="entry name" value="UPF0173 METAL-DEPENDENT HYDROLASE MJ1163"/>
    <property type="match status" value="1"/>
</dbReference>
<dbReference type="EMBL" id="AP025628">
    <property type="protein sequence ID" value="BDG59259.1"/>
    <property type="molecule type" value="Genomic_DNA"/>
</dbReference>
<dbReference type="RefSeq" id="WP_264843382.1">
    <property type="nucleotide sequence ID" value="NZ_AP025628.1"/>
</dbReference>
<evidence type="ECO:0000313" key="2">
    <source>
        <dbReference type="EMBL" id="BDG59259.1"/>
    </source>
</evidence>
<dbReference type="PANTHER" id="PTHR43546">
    <property type="entry name" value="UPF0173 METAL-DEPENDENT HYDROLASE MJ1163-RELATED"/>
    <property type="match status" value="1"/>
</dbReference>
<dbReference type="SUPFAM" id="SSF56281">
    <property type="entry name" value="Metallo-hydrolase/oxidoreductase"/>
    <property type="match status" value="1"/>
</dbReference>
<dbReference type="InterPro" id="IPR001279">
    <property type="entry name" value="Metallo-B-lactamas"/>
</dbReference>
<evidence type="ECO:0000259" key="1">
    <source>
        <dbReference type="Pfam" id="PF12706"/>
    </source>
</evidence>
<sequence length="269" mass="29569">MRFAWHGAGCSSLEVGGRRFTVDPYFSRPGAYGDWYIPNRRAPTPTQYLRDFRPDYVVITHGHFDHFDPEAIKWIDPAAAPRYIATPEATRVLQDVCGVPAERCLPLEPGRSLALDGGLEVRAWRGAHWFTGPEGDEAAKKLAHHYGAMPSGGAMLEILITGPDGKAFVSGDTRLEGIPDVGGCRLAVVNIGTRMPNPRTKVPEAPVLTLADVPALLERLRPRTLVPVHWDVDGWLEPFDLEACRRAAEAARPGTRVLTPEPNAWVDVP</sequence>
<dbReference type="Pfam" id="PF12706">
    <property type="entry name" value="Lactamase_B_2"/>
    <property type="match status" value="1"/>
</dbReference>
<organism evidence="2 3">
    <name type="scientific">Caldinitratiruptor microaerophilus</name>
    <dbReference type="NCBI Taxonomy" id="671077"/>
    <lineage>
        <taxon>Bacteria</taxon>
        <taxon>Bacillati</taxon>
        <taxon>Bacillota</taxon>
        <taxon>Clostridia</taxon>
        <taxon>Eubacteriales</taxon>
        <taxon>Symbiobacteriaceae</taxon>
        <taxon>Caldinitratiruptor</taxon>
    </lineage>
</organism>
<protein>
    <recommendedName>
        <fullName evidence="1">Metallo-beta-lactamase domain-containing protein</fullName>
    </recommendedName>
</protein>
<keyword evidence="3" id="KW-1185">Reference proteome</keyword>
<dbReference type="Gene3D" id="3.60.15.10">
    <property type="entry name" value="Ribonuclease Z/Hydroxyacylglutathione hydrolase-like"/>
    <property type="match status" value="1"/>
</dbReference>
<dbReference type="InterPro" id="IPR050114">
    <property type="entry name" value="UPF0173_UPF0282_UlaG_hydrolase"/>
</dbReference>
<gene>
    <name evidence="2" type="ORF">caldi_03490</name>
</gene>
<feature type="domain" description="Metallo-beta-lactamase" evidence="1">
    <location>
        <begin position="18"/>
        <end position="230"/>
    </location>
</feature>
<accession>A0AA35CIU3</accession>
<dbReference type="InterPro" id="IPR036866">
    <property type="entry name" value="RibonucZ/Hydroxyglut_hydro"/>
</dbReference>
<reference evidence="2" key="1">
    <citation type="submission" date="2022-03" db="EMBL/GenBank/DDBJ databases">
        <title>Complete genome sequence of Caldinitratiruptor microaerophilus.</title>
        <authorList>
            <person name="Mukaiyama R."/>
            <person name="Nishiyama T."/>
            <person name="Ueda K."/>
        </authorList>
    </citation>
    <scope>NUCLEOTIDE SEQUENCE</scope>
    <source>
        <strain evidence="2">JCM 16183</strain>
    </source>
</reference>
<dbReference type="Proteomes" id="UP001163687">
    <property type="component" value="Chromosome"/>
</dbReference>